<dbReference type="STRING" id="1250231.SAMN04488552_0141"/>
<feature type="domain" description="DUF58" evidence="2">
    <location>
        <begin position="204"/>
        <end position="370"/>
    </location>
</feature>
<keyword evidence="1" id="KW-0812">Transmembrane</keyword>
<dbReference type="AlphaFoldDB" id="A0A1H1KT35"/>
<dbReference type="Pfam" id="PF01882">
    <property type="entry name" value="DUF58"/>
    <property type="match status" value="1"/>
</dbReference>
<evidence type="ECO:0000259" key="2">
    <source>
        <dbReference type="Pfam" id="PF01882"/>
    </source>
</evidence>
<keyword evidence="4" id="KW-1185">Reference proteome</keyword>
<dbReference type="InterPro" id="IPR002881">
    <property type="entry name" value="DUF58"/>
</dbReference>
<organism evidence="3 4">
    <name type="scientific">Christiangramia echinicola</name>
    <dbReference type="NCBI Taxonomy" id="279359"/>
    <lineage>
        <taxon>Bacteria</taxon>
        <taxon>Pseudomonadati</taxon>
        <taxon>Bacteroidota</taxon>
        <taxon>Flavobacteriia</taxon>
        <taxon>Flavobacteriales</taxon>
        <taxon>Flavobacteriaceae</taxon>
        <taxon>Christiangramia</taxon>
    </lineage>
</organism>
<feature type="transmembrane region" description="Helical" evidence="1">
    <location>
        <begin position="37"/>
        <end position="57"/>
    </location>
</feature>
<keyword evidence="1" id="KW-1133">Transmembrane helix</keyword>
<gene>
    <name evidence="3" type="ORF">SAMN04488552_0141</name>
</gene>
<dbReference type="EMBL" id="LT629745">
    <property type="protein sequence ID" value="SDR65508.1"/>
    <property type="molecule type" value="Genomic_DNA"/>
</dbReference>
<proteinExistence type="predicted"/>
<evidence type="ECO:0000256" key="1">
    <source>
        <dbReference type="SAM" id="Phobius"/>
    </source>
</evidence>
<evidence type="ECO:0000313" key="4">
    <source>
        <dbReference type="Proteomes" id="UP000198858"/>
    </source>
</evidence>
<dbReference type="PANTHER" id="PTHR33608">
    <property type="entry name" value="BLL2464 PROTEIN"/>
    <property type="match status" value="1"/>
</dbReference>
<reference evidence="3 4" key="1">
    <citation type="submission" date="2016-10" db="EMBL/GenBank/DDBJ databases">
        <authorList>
            <person name="Varghese N."/>
            <person name="Submissions S."/>
        </authorList>
    </citation>
    <scope>NUCLEOTIDE SEQUENCE [LARGE SCALE GENOMIC DNA]</scope>
    <source>
        <strain evidence="3 4">Mar_2010_102</strain>
    </source>
</reference>
<evidence type="ECO:0000313" key="3">
    <source>
        <dbReference type="EMBL" id="SDR65508.1"/>
    </source>
</evidence>
<dbReference type="Proteomes" id="UP000198858">
    <property type="component" value="Chromosome I"/>
</dbReference>
<keyword evidence="1" id="KW-0472">Membrane</keyword>
<feature type="transmembrane region" description="Helical" evidence="1">
    <location>
        <begin position="14"/>
        <end position="31"/>
    </location>
</feature>
<name>A0A1H1KT35_9FLAO</name>
<sequence length="443" mass="51634">MLRFLRSLYFGRRLFYALFGISILFLISFWIEFLYSITWILTAILGVLLFSDIVALFKGFPISAERYLPEKFSNSDENGVKIKIENKYGFKVYSEVIDEIPVQFQKRDFLRSIELPAHHTVNFEYQLKPLKRGEYIFGNLNIYISSFLKLAKRRFVFNKDQMVKVYPSFIQMKRLDFLALDQKISLHGIKRIRRIGHTMEFEQIKEYVRGDDVRTINWKATAKQGNLMVNQFQDERSQPVYSIIDCGRMMKMPFEGLSLLDYAINSSLAFSNVALKKKDKVGLLSFSNKIDNLQKASSKLSQLNRIMQALYNVNTGFYDSDFSMLYSRVKKHLSHRSLLMIYTNFEHMSGLQRQLPFLKALAKQHLVVVIFFENTEIIKLTNITPANISESAHQTVAEQFSHNKLLMVKELQRHGVQTLLTKPADLSINAINKYLEIKSRGML</sequence>
<accession>A0A1H1KT35</accession>
<dbReference type="RefSeq" id="WP_089660877.1">
    <property type="nucleotide sequence ID" value="NZ_LT629745.1"/>
</dbReference>
<protein>
    <submittedName>
        <fullName evidence="3">Uncharacterized conserved protein, DUF58 family, contains vWF domain</fullName>
    </submittedName>
</protein>
<dbReference type="PANTHER" id="PTHR33608:SF3">
    <property type="entry name" value="SLR2013 PROTEIN"/>
    <property type="match status" value="1"/>
</dbReference>